<comment type="similarity">
    <text evidence="1">Belongs to the UPF0065 (bug) family.</text>
</comment>
<dbReference type="PROSITE" id="PS51257">
    <property type="entry name" value="PROKAR_LIPOPROTEIN"/>
    <property type="match status" value="1"/>
</dbReference>
<accession>Q9KBC1</accession>
<dbReference type="InterPro" id="IPR005064">
    <property type="entry name" value="BUG"/>
</dbReference>
<dbReference type="Pfam" id="PF03401">
    <property type="entry name" value="TctC"/>
    <property type="match status" value="1"/>
</dbReference>
<dbReference type="RefSeq" id="WP_010898165.1">
    <property type="nucleotide sequence ID" value="NC_002570.2"/>
</dbReference>
<gene>
    <name evidence="2" type="ordered locus">BH2007</name>
</gene>
<sequence>MKRRHGHFWFILTLIAVLVGCGNSNVSGSPDGESPQTEDGAFPEKPITVFVGFPAGGSTDLAARTAAEVVKKYVPNGAEFVIENKPGGGGAVAATDVVNATGDGYTLGFSPFGPFTLTPHYGNTTYSYDDIIPIAQTVTSSYIFAVKADAPWQTFEEWLDHVQEQPGSFTYGTPGARSGPQVAMEALSLETGMDLSTVPFEGNAPAKTALLGGHVDGIVLSASDIVPSVENGELRALLYFGKEKPQGLPDDVPTADEMGFVSFDFGFFFFGPKELDVTVRDQLSEAFEQAMNDPELIEAYEKLYLVPSYASPDELTTLIEAEYVTNEEIVKAAGLDQEE</sequence>
<dbReference type="Proteomes" id="UP000001258">
    <property type="component" value="Chromosome"/>
</dbReference>
<proteinExistence type="inferred from homology"/>
<dbReference type="Gene3D" id="3.40.190.150">
    <property type="entry name" value="Bordetella uptake gene, domain 1"/>
    <property type="match status" value="1"/>
</dbReference>
<dbReference type="PANTHER" id="PTHR42928:SF5">
    <property type="entry name" value="BLR1237 PROTEIN"/>
    <property type="match status" value="1"/>
</dbReference>
<evidence type="ECO:0000313" key="2">
    <source>
        <dbReference type="EMBL" id="BAB05726.1"/>
    </source>
</evidence>
<dbReference type="STRING" id="272558.gene:10727905"/>
<dbReference type="HOGENOM" id="CLU_045683_1_1_9"/>
<dbReference type="PIRSF" id="PIRSF017082">
    <property type="entry name" value="YflP"/>
    <property type="match status" value="1"/>
</dbReference>
<dbReference type="CDD" id="cd07012">
    <property type="entry name" value="PBP2_Bug_TTT"/>
    <property type="match status" value="1"/>
</dbReference>
<reference evidence="2 3" key="1">
    <citation type="journal article" date="2000" name="Nucleic Acids Res.">
        <title>Complete genome sequence of the alkaliphilic bacterium Bacillus halodurans and genomic sequence comparison with Bacillus subtilis.</title>
        <authorList>
            <person name="Takami H."/>
            <person name="Nakasone K."/>
            <person name="Takaki Y."/>
            <person name="Maeno G."/>
            <person name="Sasaki R."/>
            <person name="Masui N."/>
            <person name="Fuji F."/>
            <person name="Hirama C."/>
            <person name="Nakamura Y."/>
            <person name="Ogasawara N."/>
            <person name="Kuhara S."/>
            <person name="Horikoshi K."/>
        </authorList>
    </citation>
    <scope>NUCLEOTIDE SEQUENCE [LARGE SCALE GENOMIC DNA]</scope>
    <source>
        <strain evidence="3">ATCC BAA-125 / DSM 18197 / FERM 7344 / JCM 9153 / C-125</strain>
    </source>
</reference>
<evidence type="ECO:0000313" key="3">
    <source>
        <dbReference type="Proteomes" id="UP000001258"/>
    </source>
</evidence>
<dbReference type="SUPFAM" id="SSF53850">
    <property type="entry name" value="Periplasmic binding protein-like II"/>
    <property type="match status" value="1"/>
</dbReference>
<evidence type="ECO:0000256" key="1">
    <source>
        <dbReference type="ARBA" id="ARBA00006987"/>
    </source>
</evidence>
<dbReference type="PANTHER" id="PTHR42928">
    <property type="entry name" value="TRICARBOXYLATE-BINDING PROTEIN"/>
    <property type="match status" value="1"/>
</dbReference>
<dbReference type="KEGG" id="bha:BH2007"/>
<name>Q9KBC1_HALH5</name>
<dbReference type="eggNOG" id="COG3181">
    <property type="taxonomic scope" value="Bacteria"/>
</dbReference>
<organism evidence="2 3">
    <name type="scientific">Halalkalibacterium halodurans (strain ATCC BAA-125 / DSM 18197 / FERM 7344 / JCM 9153 / C-125)</name>
    <name type="common">Bacillus halodurans</name>
    <dbReference type="NCBI Taxonomy" id="272558"/>
    <lineage>
        <taxon>Bacteria</taxon>
        <taxon>Bacillati</taxon>
        <taxon>Bacillota</taxon>
        <taxon>Bacilli</taxon>
        <taxon>Bacillales</taxon>
        <taxon>Bacillaceae</taxon>
        <taxon>Halalkalibacterium (ex Joshi et al. 2022)</taxon>
    </lineage>
</organism>
<dbReference type="AlphaFoldDB" id="Q9KBC1"/>
<dbReference type="PIR" id="G83900">
    <property type="entry name" value="G83900"/>
</dbReference>
<dbReference type="Gene3D" id="3.40.190.10">
    <property type="entry name" value="Periplasmic binding protein-like II"/>
    <property type="match status" value="1"/>
</dbReference>
<dbReference type="InterPro" id="IPR042100">
    <property type="entry name" value="Bug_dom1"/>
</dbReference>
<keyword evidence="3" id="KW-1185">Reference proteome</keyword>
<protein>
    <submittedName>
        <fullName evidence="2">BH2007 protein</fullName>
    </submittedName>
</protein>
<dbReference type="EMBL" id="BA000004">
    <property type="protein sequence ID" value="BAB05726.1"/>
    <property type="molecule type" value="Genomic_DNA"/>
</dbReference>